<evidence type="ECO:0000313" key="2">
    <source>
        <dbReference type="EMBL" id="EJK49901.1"/>
    </source>
</evidence>
<dbReference type="AlphaFoldDB" id="K0RLT2"/>
<feature type="region of interest" description="Disordered" evidence="1">
    <location>
        <begin position="1"/>
        <end position="26"/>
    </location>
</feature>
<sequence length="146" mass="15999">MPRSWSTTALGTNPKRQGAQAAGGRRTPLAMMMQQQQPVGGRSKAEELVCTPTATPPVKTDDSVRRGRSECRRLTNYFGGNPSGERTYVALSFRGERAVLYLQADDAGEDRRLYGKGGHATVLGFGVAALRGPTVDELFWWQPERT</sequence>
<accession>K0RLT2</accession>
<reference evidence="2 3" key="1">
    <citation type="journal article" date="2012" name="Genome Biol.">
        <title>Genome and low-iron response of an oceanic diatom adapted to chronic iron limitation.</title>
        <authorList>
            <person name="Lommer M."/>
            <person name="Specht M."/>
            <person name="Roy A.S."/>
            <person name="Kraemer L."/>
            <person name="Andreson R."/>
            <person name="Gutowska M.A."/>
            <person name="Wolf J."/>
            <person name="Bergner S.V."/>
            <person name="Schilhabel M.B."/>
            <person name="Klostermeier U.C."/>
            <person name="Beiko R.G."/>
            <person name="Rosenstiel P."/>
            <person name="Hippler M."/>
            <person name="Laroche J."/>
        </authorList>
    </citation>
    <scope>NUCLEOTIDE SEQUENCE [LARGE SCALE GENOMIC DNA]</scope>
    <source>
        <strain evidence="2 3">CCMP1005</strain>
    </source>
</reference>
<comment type="caution">
    <text evidence="2">The sequence shown here is derived from an EMBL/GenBank/DDBJ whole genome shotgun (WGS) entry which is preliminary data.</text>
</comment>
<dbReference type="EMBL" id="AGNL01044350">
    <property type="protein sequence ID" value="EJK49901.1"/>
    <property type="molecule type" value="Genomic_DNA"/>
</dbReference>
<evidence type="ECO:0000313" key="3">
    <source>
        <dbReference type="Proteomes" id="UP000266841"/>
    </source>
</evidence>
<feature type="compositionally biased region" description="Polar residues" evidence="1">
    <location>
        <begin position="1"/>
        <end position="15"/>
    </location>
</feature>
<dbReference type="Proteomes" id="UP000266841">
    <property type="component" value="Unassembled WGS sequence"/>
</dbReference>
<proteinExistence type="predicted"/>
<keyword evidence="3" id="KW-1185">Reference proteome</keyword>
<gene>
    <name evidence="2" type="ORF">THAOC_31175</name>
</gene>
<protein>
    <submittedName>
        <fullName evidence="2">Uncharacterized protein</fullName>
    </submittedName>
</protein>
<organism evidence="2 3">
    <name type="scientific">Thalassiosira oceanica</name>
    <name type="common">Marine diatom</name>
    <dbReference type="NCBI Taxonomy" id="159749"/>
    <lineage>
        <taxon>Eukaryota</taxon>
        <taxon>Sar</taxon>
        <taxon>Stramenopiles</taxon>
        <taxon>Ochrophyta</taxon>
        <taxon>Bacillariophyta</taxon>
        <taxon>Coscinodiscophyceae</taxon>
        <taxon>Thalassiosirophycidae</taxon>
        <taxon>Thalassiosirales</taxon>
        <taxon>Thalassiosiraceae</taxon>
        <taxon>Thalassiosira</taxon>
    </lineage>
</organism>
<name>K0RLT2_THAOC</name>
<evidence type="ECO:0000256" key="1">
    <source>
        <dbReference type="SAM" id="MobiDB-lite"/>
    </source>
</evidence>